<comment type="caution">
    <text evidence="14">The sequence shown here is derived from an EMBL/GenBank/DDBJ whole genome shotgun (WGS) entry which is preliminary data.</text>
</comment>
<evidence type="ECO:0000313" key="15">
    <source>
        <dbReference type="Proteomes" id="UP001208570"/>
    </source>
</evidence>
<dbReference type="GO" id="GO:0003689">
    <property type="term" value="F:DNA clamp loader activity"/>
    <property type="evidence" value="ECO:0007669"/>
    <property type="project" value="TreeGrafter"/>
</dbReference>
<gene>
    <name evidence="14" type="ORF">LSH36_136g01034</name>
</gene>
<dbReference type="NCBIfam" id="NF001679">
    <property type="entry name" value="PRK00440.1"/>
    <property type="match status" value="1"/>
</dbReference>
<dbReference type="FunFam" id="1.10.8.60:FF:000032">
    <property type="entry name" value="Replication factor C subunit 4"/>
    <property type="match status" value="1"/>
</dbReference>
<dbReference type="GO" id="GO:0005634">
    <property type="term" value="C:nucleus"/>
    <property type="evidence" value="ECO:0007669"/>
    <property type="project" value="UniProtKB-SubCell"/>
</dbReference>
<reference evidence="14" key="1">
    <citation type="journal article" date="2023" name="Mol. Biol. Evol.">
        <title>Third-Generation Sequencing Reveals the Adaptive Role of the Epigenome in Three Deep-Sea Polychaetes.</title>
        <authorList>
            <person name="Perez M."/>
            <person name="Aroh O."/>
            <person name="Sun Y."/>
            <person name="Lan Y."/>
            <person name="Juniper S.K."/>
            <person name="Young C.R."/>
            <person name="Angers B."/>
            <person name="Qian P.Y."/>
        </authorList>
    </citation>
    <scope>NUCLEOTIDE SEQUENCE</scope>
    <source>
        <strain evidence="14">P08H-3</strain>
    </source>
</reference>
<evidence type="ECO:0000256" key="9">
    <source>
        <dbReference type="ARBA" id="ARBA00064945"/>
    </source>
</evidence>
<dbReference type="InterPro" id="IPR047854">
    <property type="entry name" value="RFC_lid"/>
</dbReference>
<dbReference type="GO" id="GO:0016887">
    <property type="term" value="F:ATP hydrolysis activity"/>
    <property type="evidence" value="ECO:0007669"/>
    <property type="project" value="InterPro"/>
</dbReference>
<dbReference type="Pfam" id="PF00004">
    <property type="entry name" value="AAA"/>
    <property type="match status" value="1"/>
</dbReference>
<keyword evidence="15" id="KW-1185">Reference proteome</keyword>
<dbReference type="EMBL" id="JAODUP010000136">
    <property type="protein sequence ID" value="KAK2160302.1"/>
    <property type="molecule type" value="Genomic_DNA"/>
</dbReference>
<accession>A0AAD9JW07</accession>
<evidence type="ECO:0000256" key="3">
    <source>
        <dbReference type="ARBA" id="ARBA00022705"/>
    </source>
</evidence>
<dbReference type="SMART" id="SM00382">
    <property type="entry name" value="AAA"/>
    <property type="match status" value="1"/>
</dbReference>
<dbReference type="GO" id="GO:0005663">
    <property type="term" value="C:DNA replication factor C complex"/>
    <property type="evidence" value="ECO:0007669"/>
    <property type="project" value="TreeGrafter"/>
</dbReference>
<evidence type="ECO:0000256" key="7">
    <source>
        <dbReference type="ARBA" id="ARBA00023242"/>
    </source>
</evidence>
<evidence type="ECO:0000256" key="8">
    <source>
        <dbReference type="ARBA" id="ARBA00059035"/>
    </source>
</evidence>
<evidence type="ECO:0000256" key="12">
    <source>
        <dbReference type="SAM" id="MobiDB-lite"/>
    </source>
</evidence>
<dbReference type="InterPro" id="IPR027417">
    <property type="entry name" value="P-loop_NTPase"/>
</dbReference>
<dbReference type="Pfam" id="PF21960">
    <property type="entry name" value="RCF1-5-like_lid"/>
    <property type="match status" value="1"/>
</dbReference>
<dbReference type="FunFam" id="1.20.272.10:FF:000010">
    <property type="entry name" value="Replication factor C subunit 4"/>
    <property type="match status" value="1"/>
</dbReference>
<comment type="subunit">
    <text evidence="9">Subunit of the RFC complex, an heteropentameric complex consisting of a large subunit RFC1 and four small subunits RFC2, RFC3, RFC4 and RFC5; the RFC complex interacts with PCNA. Forms an heterotetrameric complex with RFC2, RFC3 and RFC5; this complex has ATPase activity but is not stimulated by PCNA. The heterotetramer of subunits RFC2, RFC3, RFC4 and RFC5 interacts with RAD17. Interacts with ATAD5. Interacts with CTF18. Interacts with CNTD1; this interaction facilitates crossover formation.</text>
</comment>
<evidence type="ECO:0000256" key="2">
    <source>
        <dbReference type="ARBA" id="ARBA00005378"/>
    </source>
</evidence>
<comment type="function">
    <text evidence="8">Subunit of the replication factor C (RFC) complex which acts during elongation of primed DNA templates by DNA polymerases delta and epsilon, and is necessary for ATP-dependent loading of proliferating cell nuclear antigen (PCNA) onto primed DNA. The RFC4 subunit probably functions as a scaffold on which the other complex components can assemble.</text>
</comment>
<proteinExistence type="inferred from homology"/>
<evidence type="ECO:0000256" key="4">
    <source>
        <dbReference type="ARBA" id="ARBA00022741"/>
    </source>
</evidence>
<evidence type="ECO:0000256" key="1">
    <source>
        <dbReference type="ARBA" id="ARBA00004123"/>
    </source>
</evidence>
<dbReference type="Proteomes" id="UP001208570">
    <property type="component" value="Unassembled WGS sequence"/>
</dbReference>
<dbReference type="InterPro" id="IPR003959">
    <property type="entry name" value="ATPase_AAA_core"/>
</dbReference>
<evidence type="ECO:0000256" key="11">
    <source>
        <dbReference type="ARBA" id="ARBA00080378"/>
    </source>
</evidence>
<evidence type="ECO:0000256" key="5">
    <source>
        <dbReference type="ARBA" id="ARBA00022840"/>
    </source>
</evidence>
<feature type="domain" description="AAA+ ATPase" evidence="13">
    <location>
        <begin position="64"/>
        <end position="198"/>
    </location>
</feature>
<comment type="similarity">
    <text evidence="2">Belongs to the activator 1 small subunits family.</text>
</comment>
<dbReference type="InterPro" id="IPR050238">
    <property type="entry name" value="DNA_Rep/Repair_Clamp_Loader"/>
</dbReference>
<evidence type="ECO:0000256" key="10">
    <source>
        <dbReference type="ARBA" id="ARBA00070186"/>
    </source>
</evidence>
<dbReference type="CDD" id="cd00009">
    <property type="entry name" value="AAA"/>
    <property type="match status" value="1"/>
</dbReference>
<dbReference type="GO" id="GO:0006281">
    <property type="term" value="P:DNA repair"/>
    <property type="evidence" value="ECO:0007669"/>
    <property type="project" value="TreeGrafter"/>
</dbReference>
<dbReference type="SUPFAM" id="SSF52540">
    <property type="entry name" value="P-loop containing nucleoside triphosphate hydrolases"/>
    <property type="match status" value="1"/>
</dbReference>
<dbReference type="PANTHER" id="PTHR11669">
    <property type="entry name" value="REPLICATION FACTOR C / DNA POLYMERASE III GAMMA-TAU SUBUNIT"/>
    <property type="match status" value="1"/>
</dbReference>
<dbReference type="GO" id="GO:0006261">
    <property type="term" value="P:DNA-templated DNA replication"/>
    <property type="evidence" value="ECO:0007669"/>
    <property type="project" value="TreeGrafter"/>
</dbReference>
<keyword evidence="3" id="KW-0235">DNA replication</keyword>
<dbReference type="Gene3D" id="1.10.8.60">
    <property type="match status" value="1"/>
</dbReference>
<dbReference type="GO" id="GO:0003677">
    <property type="term" value="F:DNA binding"/>
    <property type="evidence" value="ECO:0007669"/>
    <property type="project" value="InterPro"/>
</dbReference>
<dbReference type="Pfam" id="PF08542">
    <property type="entry name" value="Rep_fac_C"/>
    <property type="match status" value="1"/>
</dbReference>
<dbReference type="SUPFAM" id="SSF48019">
    <property type="entry name" value="post-AAA+ oligomerization domain-like"/>
    <property type="match status" value="1"/>
</dbReference>
<comment type="subcellular location">
    <subcellularLocation>
        <location evidence="1">Nucleus</location>
    </subcellularLocation>
</comment>
<keyword evidence="6" id="KW-0007">Acetylation</keyword>
<evidence type="ECO:0000313" key="14">
    <source>
        <dbReference type="EMBL" id="KAK2160302.1"/>
    </source>
</evidence>
<evidence type="ECO:0000259" key="13">
    <source>
        <dbReference type="SMART" id="SM00382"/>
    </source>
</evidence>
<dbReference type="AlphaFoldDB" id="A0AAD9JW07"/>
<dbReference type="Gene3D" id="3.40.50.300">
    <property type="entry name" value="P-loop containing nucleotide triphosphate hydrolases"/>
    <property type="match status" value="1"/>
</dbReference>
<dbReference type="PANTHER" id="PTHR11669:SF20">
    <property type="entry name" value="REPLICATION FACTOR C SUBUNIT 4"/>
    <property type="match status" value="1"/>
</dbReference>
<dbReference type="FunFam" id="3.40.50.300:FF:000237">
    <property type="entry name" value="replication factor C subunit 4"/>
    <property type="match status" value="1"/>
</dbReference>
<dbReference type="CDD" id="cd18140">
    <property type="entry name" value="HLD_clamp_RFC"/>
    <property type="match status" value="1"/>
</dbReference>
<name>A0AAD9JW07_9ANNE</name>
<dbReference type="GO" id="GO:0005524">
    <property type="term" value="F:ATP binding"/>
    <property type="evidence" value="ECO:0007669"/>
    <property type="project" value="UniProtKB-KW"/>
</dbReference>
<keyword evidence="7" id="KW-0539">Nucleus</keyword>
<dbReference type="Gene3D" id="1.20.272.10">
    <property type="match status" value="1"/>
</dbReference>
<keyword evidence="5" id="KW-0067">ATP-binding</keyword>
<dbReference type="InterPro" id="IPR013748">
    <property type="entry name" value="Rep_factorC_C"/>
</dbReference>
<sequence>MQAFLKGSSLSKNDGETSTKQKPSSEDKKRLEPWVEKYRPKCVDDVAYQEEVVAVLKKSLKDLELPNLLFYGPPGTGKTSTILAISKELFGDMYKTRILELNASDERGISVVREKVKTFAQLSASGVRPDGRPCPPFKIVILDEADSMTSAAQAALRRTMEKETRSTRFCLICNYVSRIIEPITSRCAKFRFKPLSNDILEKRLQEICKNEGLKFNETAMKAVLETSEGDMRKAITYLQSAGRLKPDEIINAEDICEIAGVVPEDIITELMKVCNNNSYEKLESAVQNIILEGYSATQVMNQLHDTIVTSDDLKDSQKSVICERLAVCDKRLMDGADEYLQIMDLATVIMAQMCNAS</sequence>
<dbReference type="InterPro" id="IPR008921">
    <property type="entry name" value="DNA_pol3_clamp-load_cplx_C"/>
</dbReference>
<evidence type="ECO:0000256" key="6">
    <source>
        <dbReference type="ARBA" id="ARBA00022990"/>
    </source>
</evidence>
<feature type="compositionally biased region" description="Basic and acidic residues" evidence="12">
    <location>
        <begin position="13"/>
        <end position="32"/>
    </location>
</feature>
<dbReference type="InterPro" id="IPR003593">
    <property type="entry name" value="AAA+_ATPase"/>
</dbReference>
<keyword evidence="4" id="KW-0547">Nucleotide-binding</keyword>
<protein>
    <recommendedName>
        <fullName evidence="10">Replication factor C subunit 4</fullName>
    </recommendedName>
    <alternativeName>
        <fullName evidence="11">Activator 1 subunit 4</fullName>
    </alternativeName>
</protein>
<feature type="region of interest" description="Disordered" evidence="12">
    <location>
        <begin position="1"/>
        <end position="32"/>
    </location>
</feature>
<organism evidence="14 15">
    <name type="scientific">Paralvinella palmiformis</name>
    <dbReference type="NCBI Taxonomy" id="53620"/>
    <lineage>
        <taxon>Eukaryota</taxon>
        <taxon>Metazoa</taxon>
        <taxon>Spiralia</taxon>
        <taxon>Lophotrochozoa</taxon>
        <taxon>Annelida</taxon>
        <taxon>Polychaeta</taxon>
        <taxon>Sedentaria</taxon>
        <taxon>Canalipalpata</taxon>
        <taxon>Terebellida</taxon>
        <taxon>Terebelliformia</taxon>
        <taxon>Alvinellidae</taxon>
        <taxon>Paralvinella</taxon>
    </lineage>
</organism>